<keyword evidence="15" id="KW-1185">Reference proteome</keyword>
<dbReference type="InterPro" id="IPR011006">
    <property type="entry name" value="CheY-like_superfamily"/>
</dbReference>
<keyword evidence="4" id="KW-0808">Transferase</keyword>
<dbReference type="Pfam" id="PF13426">
    <property type="entry name" value="PAS_9"/>
    <property type="match status" value="1"/>
</dbReference>
<dbReference type="Pfam" id="PF00072">
    <property type="entry name" value="Response_reg"/>
    <property type="match status" value="1"/>
</dbReference>
<dbReference type="InterPro" id="IPR004358">
    <property type="entry name" value="Sig_transdc_His_kin-like_C"/>
</dbReference>
<dbReference type="PROSITE" id="PS50109">
    <property type="entry name" value="HIS_KIN"/>
    <property type="match status" value="1"/>
</dbReference>
<dbReference type="PROSITE" id="PS50112">
    <property type="entry name" value="PAS"/>
    <property type="match status" value="2"/>
</dbReference>
<dbReference type="CDD" id="cd00130">
    <property type="entry name" value="PAS"/>
    <property type="match status" value="2"/>
</dbReference>
<dbReference type="SMART" id="SM00091">
    <property type="entry name" value="PAS"/>
    <property type="match status" value="2"/>
</dbReference>
<keyword evidence="5" id="KW-0547">Nucleotide-binding</keyword>
<dbReference type="GO" id="GO:0005524">
    <property type="term" value="F:ATP binding"/>
    <property type="evidence" value="ECO:0007669"/>
    <property type="project" value="UniProtKB-KW"/>
</dbReference>
<keyword evidence="3 9" id="KW-0597">Phosphoprotein</keyword>
<dbReference type="InterPro" id="IPR005467">
    <property type="entry name" value="His_kinase_dom"/>
</dbReference>
<dbReference type="SUPFAM" id="SSF52172">
    <property type="entry name" value="CheY-like"/>
    <property type="match status" value="1"/>
</dbReference>
<dbReference type="InterPro" id="IPR036097">
    <property type="entry name" value="HisK_dim/P_sf"/>
</dbReference>
<dbReference type="Gene3D" id="1.10.287.130">
    <property type="match status" value="1"/>
</dbReference>
<dbReference type="OrthoDB" id="9808408at2"/>
<dbReference type="EC" id="2.7.13.3" evidence="2"/>
<reference evidence="14 15" key="1">
    <citation type="submission" date="2018-04" db="EMBL/GenBank/DDBJ databases">
        <title>Genomic Encyclopedia of Archaeal and Bacterial Type Strains, Phase II (KMG-II): from individual species to whole genera.</title>
        <authorList>
            <person name="Goeker M."/>
        </authorList>
    </citation>
    <scope>NUCLEOTIDE SEQUENCE [LARGE SCALE GENOMIC DNA]</scope>
    <source>
        <strain evidence="14 15">DSM 25521</strain>
    </source>
</reference>
<proteinExistence type="predicted"/>
<keyword evidence="8" id="KW-0902">Two-component regulatory system</keyword>
<evidence type="ECO:0000256" key="4">
    <source>
        <dbReference type="ARBA" id="ARBA00022679"/>
    </source>
</evidence>
<dbReference type="Gene3D" id="3.30.565.10">
    <property type="entry name" value="Histidine kinase-like ATPase, C-terminal domain"/>
    <property type="match status" value="1"/>
</dbReference>
<dbReference type="Pfam" id="PF00512">
    <property type="entry name" value="HisKA"/>
    <property type="match status" value="1"/>
</dbReference>
<dbReference type="SMART" id="SM00448">
    <property type="entry name" value="REC"/>
    <property type="match status" value="1"/>
</dbReference>
<feature type="domain" description="PAC" evidence="13">
    <location>
        <begin position="100"/>
        <end position="156"/>
    </location>
</feature>
<feature type="domain" description="Histidine kinase" evidence="10">
    <location>
        <begin position="312"/>
        <end position="523"/>
    </location>
</feature>
<dbReference type="PROSITE" id="PS50110">
    <property type="entry name" value="RESPONSE_REGULATORY"/>
    <property type="match status" value="1"/>
</dbReference>
<evidence type="ECO:0000256" key="6">
    <source>
        <dbReference type="ARBA" id="ARBA00022777"/>
    </source>
</evidence>
<comment type="caution">
    <text evidence="14">The sequence shown here is derived from an EMBL/GenBank/DDBJ whole genome shotgun (WGS) entry which is preliminary data.</text>
</comment>
<evidence type="ECO:0000259" key="11">
    <source>
        <dbReference type="PROSITE" id="PS50110"/>
    </source>
</evidence>
<evidence type="ECO:0000259" key="13">
    <source>
        <dbReference type="PROSITE" id="PS50113"/>
    </source>
</evidence>
<dbReference type="Pfam" id="PF02518">
    <property type="entry name" value="HATPase_c"/>
    <property type="match status" value="1"/>
</dbReference>
<feature type="domain" description="PAS" evidence="12">
    <location>
        <begin position="164"/>
        <end position="217"/>
    </location>
</feature>
<feature type="domain" description="PAC" evidence="13">
    <location>
        <begin position="242"/>
        <end position="292"/>
    </location>
</feature>
<keyword evidence="7" id="KW-0067">ATP-binding</keyword>
<dbReference type="Proteomes" id="UP000241808">
    <property type="component" value="Unassembled WGS sequence"/>
</dbReference>
<keyword evidence="6" id="KW-0418">Kinase</keyword>
<evidence type="ECO:0000259" key="10">
    <source>
        <dbReference type="PROSITE" id="PS50109"/>
    </source>
</evidence>
<dbReference type="InterPro" id="IPR000700">
    <property type="entry name" value="PAS-assoc_C"/>
</dbReference>
<dbReference type="PANTHER" id="PTHR43065:SF46">
    <property type="entry name" value="C4-DICARBOXYLATE TRANSPORT SENSOR PROTEIN DCTB"/>
    <property type="match status" value="1"/>
</dbReference>
<dbReference type="PANTHER" id="PTHR43065">
    <property type="entry name" value="SENSOR HISTIDINE KINASE"/>
    <property type="match status" value="1"/>
</dbReference>
<feature type="domain" description="Response regulatory" evidence="11">
    <location>
        <begin position="541"/>
        <end position="658"/>
    </location>
</feature>
<evidence type="ECO:0000256" key="2">
    <source>
        <dbReference type="ARBA" id="ARBA00012438"/>
    </source>
</evidence>
<feature type="modified residue" description="4-aspartylphosphate" evidence="9">
    <location>
        <position position="590"/>
    </location>
</feature>
<evidence type="ECO:0000256" key="9">
    <source>
        <dbReference type="PROSITE-ProRule" id="PRU00169"/>
    </source>
</evidence>
<evidence type="ECO:0000256" key="1">
    <source>
        <dbReference type="ARBA" id="ARBA00000085"/>
    </source>
</evidence>
<dbReference type="InterPro" id="IPR000014">
    <property type="entry name" value="PAS"/>
</dbReference>
<dbReference type="AlphaFoldDB" id="A0A2T4ZEW9"/>
<dbReference type="SMART" id="SM00388">
    <property type="entry name" value="HisKA"/>
    <property type="match status" value="1"/>
</dbReference>
<dbReference type="SUPFAM" id="SSF55785">
    <property type="entry name" value="PYP-like sensor domain (PAS domain)"/>
    <property type="match status" value="2"/>
</dbReference>
<dbReference type="GO" id="GO:0000155">
    <property type="term" value="F:phosphorelay sensor kinase activity"/>
    <property type="evidence" value="ECO:0007669"/>
    <property type="project" value="InterPro"/>
</dbReference>
<evidence type="ECO:0000256" key="3">
    <source>
        <dbReference type="ARBA" id="ARBA00022553"/>
    </source>
</evidence>
<dbReference type="InterPro" id="IPR001789">
    <property type="entry name" value="Sig_transdc_resp-reg_receiver"/>
</dbReference>
<dbReference type="Pfam" id="PF08448">
    <property type="entry name" value="PAS_4"/>
    <property type="match status" value="1"/>
</dbReference>
<dbReference type="RefSeq" id="WP_108176212.1">
    <property type="nucleotide sequence ID" value="NZ_PZZL01000003.1"/>
</dbReference>
<dbReference type="InterPro" id="IPR013656">
    <property type="entry name" value="PAS_4"/>
</dbReference>
<feature type="domain" description="PAS" evidence="12">
    <location>
        <begin position="32"/>
        <end position="102"/>
    </location>
</feature>
<dbReference type="SUPFAM" id="SSF55874">
    <property type="entry name" value="ATPase domain of HSP90 chaperone/DNA topoisomerase II/histidine kinase"/>
    <property type="match status" value="1"/>
</dbReference>
<evidence type="ECO:0000256" key="5">
    <source>
        <dbReference type="ARBA" id="ARBA00022741"/>
    </source>
</evidence>
<sequence length="658" mass="71282">MAGPSGEPPQSVAAGMAGLITDAALARDGRLDGSILGRLFDAMPIRVTAADAEGRFVYANRVALDMFNLRLEDIVGRTVREVLGEEMHRRTAPLLPQLAKGAPIQWTDWVTYGNGARRYVEQLYSPCFNPDGQLIGFIAFIRDLTDLREREEALEARLAALNVAETINTAIIKTSIDPIMVVDEAGMLVDLNPAAMATFGYSRAQAVGKPIGELIVPPALRAAHASGMARYTATGISRVLDRRLTMEAQRADGSLIPIELTISEIKLPERRVFTAHLRDLTEAREAERQLERQRERLHQAEKLSAMGSLLAGVAHELNNPLAILVAQSTLLMETANDPGQKRRAERIHAAADRAGRIVKSFLAMARQRPETRERAQINDLVRSTGEMLAYGLRSHDVTLELDLDPDLPEITADRDFIGQVIANLIVNAQHALIDLDPPRRVSILTRRKNGHVRLVVSDNGPGVPEAIAGRIFEPYFTTKPAGVGTGIGLSICKSIVESHGGTITLGRSEAGGAAFTVLLPISEAATAPAEEQAPDEAAGLAVLVVDDEADVRAGLAEMLELFGHRVLPAQTAREALEDGAVLEADLVFVDLRMPGIDGLRFRDQAIAKNPRLADRVIIMTGDAVEGPGAIQRHAGEEVMVMEKPFTLADVRRILATFA</sequence>
<organism evidence="14 15">
    <name type="scientific">Phreatobacter oligotrophus</name>
    <dbReference type="NCBI Taxonomy" id="1122261"/>
    <lineage>
        <taxon>Bacteria</taxon>
        <taxon>Pseudomonadati</taxon>
        <taxon>Pseudomonadota</taxon>
        <taxon>Alphaproteobacteria</taxon>
        <taxon>Hyphomicrobiales</taxon>
        <taxon>Phreatobacteraceae</taxon>
        <taxon>Phreatobacter</taxon>
    </lineage>
</organism>
<dbReference type="Gene3D" id="3.30.450.20">
    <property type="entry name" value="PAS domain"/>
    <property type="match status" value="2"/>
</dbReference>
<accession>A0A2T4ZEW9</accession>
<protein>
    <recommendedName>
        <fullName evidence="2">histidine kinase</fullName>
        <ecNumber evidence="2">2.7.13.3</ecNumber>
    </recommendedName>
</protein>
<dbReference type="InterPro" id="IPR035965">
    <property type="entry name" value="PAS-like_dom_sf"/>
</dbReference>
<dbReference type="NCBIfam" id="TIGR00229">
    <property type="entry name" value="sensory_box"/>
    <property type="match status" value="2"/>
</dbReference>
<name>A0A2T4ZEW9_9HYPH</name>
<dbReference type="InterPro" id="IPR003594">
    <property type="entry name" value="HATPase_dom"/>
</dbReference>
<evidence type="ECO:0000313" key="14">
    <source>
        <dbReference type="EMBL" id="PTM60423.1"/>
    </source>
</evidence>
<evidence type="ECO:0000256" key="8">
    <source>
        <dbReference type="ARBA" id="ARBA00023012"/>
    </source>
</evidence>
<dbReference type="CDD" id="cd17546">
    <property type="entry name" value="REC_hyHK_CKI1_RcsC-like"/>
    <property type="match status" value="1"/>
</dbReference>
<dbReference type="InterPro" id="IPR003661">
    <property type="entry name" value="HisK_dim/P_dom"/>
</dbReference>
<dbReference type="InterPro" id="IPR036890">
    <property type="entry name" value="HATPase_C_sf"/>
</dbReference>
<evidence type="ECO:0000313" key="15">
    <source>
        <dbReference type="Proteomes" id="UP000241808"/>
    </source>
</evidence>
<gene>
    <name evidence="14" type="ORF">C8P69_103356</name>
</gene>
<dbReference type="SUPFAM" id="SSF47384">
    <property type="entry name" value="Homodimeric domain of signal transducing histidine kinase"/>
    <property type="match status" value="1"/>
</dbReference>
<evidence type="ECO:0000259" key="12">
    <source>
        <dbReference type="PROSITE" id="PS50112"/>
    </source>
</evidence>
<dbReference type="PROSITE" id="PS50113">
    <property type="entry name" value="PAC"/>
    <property type="match status" value="2"/>
</dbReference>
<comment type="catalytic activity">
    <reaction evidence="1">
        <text>ATP + protein L-histidine = ADP + protein N-phospho-L-histidine.</text>
        <dbReference type="EC" id="2.7.13.3"/>
    </reaction>
</comment>
<dbReference type="SMART" id="SM00387">
    <property type="entry name" value="HATPase_c"/>
    <property type="match status" value="1"/>
</dbReference>
<dbReference type="Gene3D" id="3.40.50.2300">
    <property type="match status" value="1"/>
</dbReference>
<dbReference type="PRINTS" id="PR00344">
    <property type="entry name" value="BCTRLSENSOR"/>
</dbReference>
<dbReference type="EMBL" id="PZZL01000003">
    <property type="protein sequence ID" value="PTM60423.1"/>
    <property type="molecule type" value="Genomic_DNA"/>
</dbReference>
<dbReference type="CDD" id="cd00082">
    <property type="entry name" value="HisKA"/>
    <property type="match status" value="1"/>
</dbReference>
<evidence type="ECO:0000256" key="7">
    <source>
        <dbReference type="ARBA" id="ARBA00022840"/>
    </source>
</evidence>